<accession>A0AAN7X3B7</accession>
<dbReference type="SUPFAM" id="SSF158457">
    <property type="entry name" value="Orange domain-like"/>
    <property type="match status" value="1"/>
</dbReference>
<dbReference type="GO" id="GO:0046983">
    <property type="term" value="F:protein dimerization activity"/>
    <property type="evidence" value="ECO:0007669"/>
    <property type="project" value="InterPro"/>
</dbReference>
<organism evidence="13 14">
    <name type="scientific">Eleginops maclovinus</name>
    <name type="common">Patagonian blennie</name>
    <name type="synonym">Eleginus maclovinus</name>
    <dbReference type="NCBI Taxonomy" id="56733"/>
    <lineage>
        <taxon>Eukaryota</taxon>
        <taxon>Metazoa</taxon>
        <taxon>Chordata</taxon>
        <taxon>Craniata</taxon>
        <taxon>Vertebrata</taxon>
        <taxon>Euteleostomi</taxon>
        <taxon>Actinopterygii</taxon>
        <taxon>Neopterygii</taxon>
        <taxon>Teleostei</taxon>
        <taxon>Neoteleostei</taxon>
        <taxon>Acanthomorphata</taxon>
        <taxon>Eupercaria</taxon>
        <taxon>Perciformes</taxon>
        <taxon>Notothenioidei</taxon>
        <taxon>Eleginopidae</taxon>
        <taxon>Eleginops</taxon>
    </lineage>
</organism>
<dbReference type="InterPro" id="IPR050370">
    <property type="entry name" value="HES_HEY"/>
</dbReference>
<dbReference type="SMART" id="SM00353">
    <property type="entry name" value="HLH"/>
    <property type="match status" value="1"/>
</dbReference>
<dbReference type="PROSITE" id="PS51054">
    <property type="entry name" value="ORANGE"/>
    <property type="match status" value="1"/>
</dbReference>
<protein>
    <recommendedName>
        <fullName evidence="15">Hairy/enhancer-of-split related with YRPW motif protein 2</fullName>
    </recommendedName>
</protein>
<evidence type="ECO:0000256" key="10">
    <source>
        <dbReference type="SAM" id="MobiDB-lite"/>
    </source>
</evidence>
<evidence type="ECO:0000259" key="11">
    <source>
        <dbReference type="PROSITE" id="PS50888"/>
    </source>
</evidence>
<dbReference type="SMART" id="SM00511">
    <property type="entry name" value="ORANGE"/>
    <property type="match status" value="1"/>
</dbReference>
<dbReference type="Pfam" id="PF00010">
    <property type="entry name" value="HLH"/>
    <property type="match status" value="1"/>
</dbReference>
<reference evidence="13 14" key="2">
    <citation type="journal article" date="2023" name="Mol. Biol. Evol.">
        <title>Genomics of Secondarily Temperate Adaptation in the Only Non-Antarctic Icefish.</title>
        <authorList>
            <person name="Rivera-Colon A.G."/>
            <person name="Rayamajhi N."/>
            <person name="Minhas B.F."/>
            <person name="Madrigal G."/>
            <person name="Bilyk K.T."/>
            <person name="Yoon V."/>
            <person name="Hune M."/>
            <person name="Gregory S."/>
            <person name="Cheng C.H.C."/>
            <person name="Catchen J.M."/>
        </authorList>
    </citation>
    <scope>NUCLEOTIDE SEQUENCE [LARGE SCALE GENOMIC DNA]</scope>
    <source>
        <strain evidence="13">JMC-PN-2008</strain>
    </source>
</reference>
<comment type="caution">
    <text evidence="13">The sequence shown here is derived from an EMBL/GenBank/DDBJ whole genome shotgun (WGS) entry which is preliminary data.</text>
</comment>
<keyword evidence="3" id="KW-0678">Repressor</keyword>
<dbReference type="GO" id="GO:0005634">
    <property type="term" value="C:nucleus"/>
    <property type="evidence" value="ECO:0007669"/>
    <property type="project" value="UniProtKB-SubCell"/>
</dbReference>
<evidence type="ECO:0000313" key="13">
    <source>
        <dbReference type="EMBL" id="KAK5852544.1"/>
    </source>
</evidence>
<keyword evidence="5" id="KW-0805">Transcription regulation</keyword>
<feature type="compositionally biased region" description="Basic residues" evidence="10">
    <location>
        <begin position="162"/>
        <end position="174"/>
    </location>
</feature>
<dbReference type="GO" id="GO:0006355">
    <property type="term" value="P:regulation of DNA-templated transcription"/>
    <property type="evidence" value="ECO:0007669"/>
    <property type="project" value="InterPro"/>
</dbReference>
<dbReference type="Gene3D" id="6.10.250.980">
    <property type="match status" value="1"/>
</dbReference>
<keyword evidence="8" id="KW-0539">Nucleus</keyword>
<feature type="region of interest" description="Disordered" evidence="10">
    <location>
        <begin position="162"/>
        <end position="181"/>
    </location>
</feature>
<evidence type="ECO:0000256" key="8">
    <source>
        <dbReference type="ARBA" id="ARBA00023242"/>
    </source>
</evidence>
<dbReference type="SUPFAM" id="SSF47459">
    <property type="entry name" value="HLH, helix-loop-helix DNA-binding domain"/>
    <property type="match status" value="1"/>
</dbReference>
<dbReference type="GO" id="GO:0032502">
    <property type="term" value="P:developmental process"/>
    <property type="evidence" value="ECO:0007669"/>
    <property type="project" value="UniProtKB-ARBA"/>
</dbReference>
<evidence type="ECO:0000256" key="4">
    <source>
        <dbReference type="ARBA" id="ARBA00022976"/>
    </source>
</evidence>
<gene>
    <name evidence="13" type="ORF">PBY51_006397</name>
</gene>
<name>A0AAN7X3B7_ELEMC</name>
<evidence type="ECO:0000256" key="9">
    <source>
        <dbReference type="ARBA" id="ARBA00038262"/>
    </source>
</evidence>
<sequence>MKRPCEDSSSAESDLEETIDVGRECIYPGHMKASLTRCGSPTTTTQVTARKKRRGIIEKRRRDRINSSLSELRRLVPSAFEKQGSAKLEKAEILQMTVDHLKLLQATAGKGYFDAQALALDFLSLGFRECVTEVSRYLSSVEGLDSGDPLRSRLLSHLASHLHPHHHHHQHHQQPHPLPPPFLPHHWAASVAAFRPPFGLSGDGGPLAEAFQRNVASSSPSSSSSSFVLPCTPLSASLLSLSASFPIGFPVLPPSSFTSTSPPISSSSSSSSSTPLISSSKPYRPWGTEVGAF</sequence>
<dbReference type="FunFam" id="4.10.280.10:FF:000012">
    <property type="entry name" value="hairy/enhancer-of-split related with YRPW motif protein 1"/>
    <property type="match status" value="1"/>
</dbReference>
<dbReference type="AlphaFoldDB" id="A0AAN7X3B7"/>
<dbReference type="GO" id="GO:0007219">
    <property type="term" value="P:Notch signaling pathway"/>
    <property type="evidence" value="ECO:0007669"/>
    <property type="project" value="UniProtKB-KW"/>
</dbReference>
<evidence type="ECO:0000259" key="12">
    <source>
        <dbReference type="PROSITE" id="PS51054"/>
    </source>
</evidence>
<evidence type="ECO:0000256" key="7">
    <source>
        <dbReference type="ARBA" id="ARBA00023163"/>
    </source>
</evidence>
<reference evidence="13 14" key="1">
    <citation type="journal article" date="2023" name="Genes (Basel)">
        <title>Chromosome-Level Genome Assembly and Circadian Gene Repertoire of the Patagonia Blennie Eleginops maclovinus-The Closest Ancestral Proxy of Antarctic Cryonotothenioids.</title>
        <authorList>
            <person name="Cheng C.C."/>
            <person name="Rivera-Colon A.G."/>
            <person name="Minhas B.F."/>
            <person name="Wilson L."/>
            <person name="Rayamajhi N."/>
            <person name="Vargas-Chacoff L."/>
            <person name="Catchen J.M."/>
        </authorList>
    </citation>
    <scope>NUCLEOTIDE SEQUENCE [LARGE SCALE GENOMIC DNA]</scope>
    <source>
        <strain evidence="13">JMC-PN-2008</strain>
    </source>
</reference>
<dbReference type="GO" id="GO:0003677">
    <property type="term" value="F:DNA binding"/>
    <property type="evidence" value="ECO:0007669"/>
    <property type="project" value="UniProtKB-KW"/>
</dbReference>
<evidence type="ECO:0000256" key="6">
    <source>
        <dbReference type="ARBA" id="ARBA00023125"/>
    </source>
</evidence>
<dbReference type="Pfam" id="PF07527">
    <property type="entry name" value="Hairy_orange"/>
    <property type="match status" value="1"/>
</dbReference>
<keyword evidence="4" id="KW-0914">Notch signaling pathway</keyword>
<feature type="compositionally biased region" description="Low complexity" evidence="10">
    <location>
        <begin position="260"/>
        <end position="280"/>
    </location>
</feature>
<dbReference type="PANTHER" id="PTHR10985">
    <property type="entry name" value="BASIC HELIX-LOOP-HELIX TRANSCRIPTION FACTOR, HES-RELATED"/>
    <property type="match status" value="1"/>
</dbReference>
<evidence type="ECO:0000313" key="14">
    <source>
        <dbReference type="Proteomes" id="UP001346869"/>
    </source>
</evidence>
<evidence type="ECO:0000256" key="1">
    <source>
        <dbReference type="ARBA" id="ARBA00004123"/>
    </source>
</evidence>
<comment type="similarity">
    <text evidence="9">Belongs to the HEY family.</text>
</comment>
<dbReference type="Gene3D" id="4.10.280.10">
    <property type="entry name" value="Helix-loop-helix DNA-binding domain"/>
    <property type="match status" value="1"/>
</dbReference>
<feature type="region of interest" description="Disordered" evidence="10">
    <location>
        <begin position="260"/>
        <end position="293"/>
    </location>
</feature>
<evidence type="ECO:0000256" key="3">
    <source>
        <dbReference type="ARBA" id="ARBA00022491"/>
    </source>
</evidence>
<dbReference type="InterPro" id="IPR011598">
    <property type="entry name" value="bHLH_dom"/>
</dbReference>
<evidence type="ECO:0008006" key="15">
    <source>
        <dbReference type="Google" id="ProtNLM"/>
    </source>
</evidence>
<dbReference type="InterPro" id="IPR003650">
    <property type="entry name" value="Orange_dom"/>
</dbReference>
<comment type="subcellular location">
    <subcellularLocation>
        <location evidence="1">Nucleus</location>
    </subcellularLocation>
</comment>
<keyword evidence="2" id="KW-0217">Developmental protein</keyword>
<keyword evidence="7" id="KW-0804">Transcription</keyword>
<dbReference type="EMBL" id="JAUZQC010000020">
    <property type="protein sequence ID" value="KAK5852544.1"/>
    <property type="molecule type" value="Genomic_DNA"/>
</dbReference>
<feature type="domain" description="BHLH" evidence="11">
    <location>
        <begin position="49"/>
        <end position="104"/>
    </location>
</feature>
<dbReference type="InterPro" id="IPR036638">
    <property type="entry name" value="HLH_DNA-bd_sf"/>
</dbReference>
<feature type="domain" description="Orange" evidence="12">
    <location>
        <begin position="126"/>
        <end position="158"/>
    </location>
</feature>
<keyword evidence="6" id="KW-0238">DNA-binding</keyword>
<dbReference type="Proteomes" id="UP001346869">
    <property type="component" value="Unassembled WGS sequence"/>
</dbReference>
<dbReference type="PROSITE" id="PS50888">
    <property type="entry name" value="BHLH"/>
    <property type="match status" value="1"/>
</dbReference>
<evidence type="ECO:0000256" key="2">
    <source>
        <dbReference type="ARBA" id="ARBA00022473"/>
    </source>
</evidence>
<proteinExistence type="inferred from homology"/>
<keyword evidence="14" id="KW-1185">Reference proteome</keyword>
<evidence type="ECO:0000256" key="5">
    <source>
        <dbReference type="ARBA" id="ARBA00023015"/>
    </source>
</evidence>